<comment type="function">
    <text evidence="4 5">This protein binds to 23S rRNA in the presence of protein L20.</text>
</comment>
<dbReference type="EMBL" id="MGKO01000007">
    <property type="protein sequence ID" value="OGN27739.1"/>
    <property type="molecule type" value="Genomic_DNA"/>
</dbReference>
<reference evidence="6 7" key="1">
    <citation type="journal article" date="2016" name="Nat. Commun.">
        <title>Thousands of microbial genomes shed light on interconnected biogeochemical processes in an aquifer system.</title>
        <authorList>
            <person name="Anantharaman K."/>
            <person name="Brown C.T."/>
            <person name="Hug L.A."/>
            <person name="Sharon I."/>
            <person name="Castelle C.J."/>
            <person name="Probst A.J."/>
            <person name="Thomas B.C."/>
            <person name="Singh A."/>
            <person name="Wilkins M.J."/>
            <person name="Karaoz U."/>
            <person name="Brodie E.L."/>
            <person name="Williams K.H."/>
            <person name="Hubbard S.S."/>
            <person name="Banfield J.F."/>
        </authorList>
    </citation>
    <scope>NUCLEOTIDE SEQUENCE [LARGE SCALE GENOMIC DNA]</scope>
</reference>
<dbReference type="Proteomes" id="UP000178444">
    <property type="component" value="Unassembled WGS sequence"/>
</dbReference>
<dbReference type="InterPro" id="IPR028909">
    <property type="entry name" value="bL21-like"/>
</dbReference>
<evidence type="ECO:0000313" key="7">
    <source>
        <dbReference type="Proteomes" id="UP000178444"/>
    </source>
</evidence>
<dbReference type="AlphaFoldDB" id="A0A1F8GTG6"/>
<organism evidence="6 7">
    <name type="scientific">Candidatus Yanofskybacteria bacterium RIFCSPLOWO2_01_FULL_49_17</name>
    <dbReference type="NCBI Taxonomy" id="1802700"/>
    <lineage>
        <taxon>Bacteria</taxon>
        <taxon>Candidatus Yanofskyibacteriota</taxon>
    </lineage>
</organism>
<dbReference type="GO" id="GO:0003735">
    <property type="term" value="F:structural constituent of ribosome"/>
    <property type="evidence" value="ECO:0007669"/>
    <property type="project" value="InterPro"/>
</dbReference>
<evidence type="ECO:0000256" key="5">
    <source>
        <dbReference type="RuleBase" id="RU000562"/>
    </source>
</evidence>
<evidence type="ECO:0000256" key="1">
    <source>
        <dbReference type="ARBA" id="ARBA00008563"/>
    </source>
</evidence>
<accession>A0A1F8GTG6</accession>
<dbReference type="GO" id="GO:0005840">
    <property type="term" value="C:ribosome"/>
    <property type="evidence" value="ECO:0007669"/>
    <property type="project" value="UniProtKB-KW"/>
</dbReference>
<dbReference type="InterPro" id="IPR001787">
    <property type="entry name" value="Ribosomal_bL21"/>
</dbReference>
<comment type="similarity">
    <text evidence="1 4 5">Belongs to the bacterial ribosomal protein bL21 family.</text>
</comment>
<keyword evidence="2 4" id="KW-0689">Ribosomal protein</keyword>
<evidence type="ECO:0000313" key="6">
    <source>
        <dbReference type="EMBL" id="OGN27739.1"/>
    </source>
</evidence>
<dbReference type="SUPFAM" id="SSF141091">
    <property type="entry name" value="L21p-like"/>
    <property type="match status" value="1"/>
</dbReference>
<keyword evidence="3 4" id="KW-0687">Ribonucleoprotein</keyword>
<dbReference type="NCBIfam" id="TIGR00061">
    <property type="entry name" value="L21"/>
    <property type="match status" value="1"/>
</dbReference>
<evidence type="ECO:0000256" key="4">
    <source>
        <dbReference type="HAMAP-Rule" id="MF_01363"/>
    </source>
</evidence>
<dbReference type="GO" id="GO:0005737">
    <property type="term" value="C:cytoplasm"/>
    <property type="evidence" value="ECO:0007669"/>
    <property type="project" value="UniProtKB-ARBA"/>
</dbReference>
<dbReference type="PANTHER" id="PTHR21349">
    <property type="entry name" value="50S RIBOSOMAL PROTEIN L21"/>
    <property type="match status" value="1"/>
</dbReference>
<gene>
    <name evidence="4" type="primary">rplU</name>
    <name evidence="6" type="ORF">A2941_02585</name>
</gene>
<dbReference type="PANTHER" id="PTHR21349:SF0">
    <property type="entry name" value="LARGE RIBOSOMAL SUBUNIT PROTEIN BL21M"/>
    <property type="match status" value="1"/>
</dbReference>
<proteinExistence type="inferred from homology"/>
<dbReference type="InterPro" id="IPR036164">
    <property type="entry name" value="bL21-like_sf"/>
</dbReference>
<name>A0A1F8GTG6_9BACT</name>
<dbReference type="HAMAP" id="MF_01363">
    <property type="entry name" value="Ribosomal_bL21"/>
    <property type="match status" value="1"/>
</dbReference>
<dbReference type="Pfam" id="PF00829">
    <property type="entry name" value="Ribosomal_L21p"/>
    <property type="match status" value="1"/>
</dbReference>
<comment type="caution">
    <text evidence="6">The sequence shown here is derived from an EMBL/GenBank/DDBJ whole genome shotgun (WGS) entry which is preliminary data.</text>
</comment>
<keyword evidence="4 5" id="KW-0699">rRNA-binding</keyword>
<dbReference type="GO" id="GO:0019843">
    <property type="term" value="F:rRNA binding"/>
    <property type="evidence" value="ECO:0007669"/>
    <property type="project" value="UniProtKB-UniRule"/>
</dbReference>
<comment type="subunit">
    <text evidence="4">Part of the 50S ribosomal subunit. Contacts protein L20.</text>
</comment>
<dbReference type="GO" id="GO:0006412">
    <property type="term" value="P:translation"/>
    <property type="evidence" value="ECO:0007669"/>
    <property type="project" value="UniProtKB-UniRule"/>
</dbReference>
<keyword evidence="4 5" id="KW-0694">RNA-binding</keyword>
<evidence type="ECO:0000256" key="2">
    <source>
        <dbReference type="ARBA" id="ARBA00022980"/>
    </source>
</evidence>
<protein>
    <recommendedName>
        <fullName evidence="4">Large ribosomal subunit protein bL21</fullName>
    </recommendedName>
</protein>
<evidence type="ECO:0000256" key="3">
    <source>
        <dbReference type="ARBA" id="ARBA00023274"/>
    </source>
</evidence>
<sequence length="106" mass="11963">MFAIIKTGGKQYKVAEGDVVTIEKINPPAGGQNEKFEFNDVLLVADGQEVKIGRPFVENAKVEAKILEDGKGDKKMVFRYKSKTRQRKKKGHRQPYTKLQILKISA</sequence>
<dbReference type="GO" id="GO:1990904">
    <property type="term" value="C:ribonucleoprotein complex"/>
    <property type="evidence" value="ECO:0007669"/>
    <property type="project" value="UniProtKB-KW"/>
</dbReference>